<reference evidence="2" key="1">
    <citation type="submission" date="2021-10" db="EMBL/GenBank/DDBJ databases">
        <title>The diversity and Nitrogen Metabolism of Culturable Nitrate-Utilizing Bacteria Within the Oxygen Minimum Zone of the Changjiang (Yangtze River)Estuary.</title>
        <authorList>
            <person name="Zhang D."/>
            <person name="Zheng J."/>
            <person name="Liu S."/>
            <person name="He W."/>
        </authorList>
    </citation>
    <scope>NUCLEOTIDE SEQUENCE</scope>
    <source>
        <strain evidence="2">FXH-223</strain>
    </source>
</reference>
<gene>
    <name evidence="2" type="ORF">LL252_11960</name>
</gene>
<keyword evidence="3" id="KW-1185">Reference proteome</keyword>
<sequence length="97" mass="10539">MNTPRPDRTPASATGRFVALYVVLLVLLAANLAGTLLPLGPWAIPARLAVAATMVAVIATTFMRLRQGTVLVRLVAVMSLLWILFLFVLTFADFLTR</sequence>
<dbReference type="RefSeq" id="WP_204428631.1">
    <property type="nucleotide sequence ID" value="NZ_ARXL01000115.1"/>
</dbReference>
<accession>A0A9Q3YMZ2</accession>
<protein>
    <recommendedName>
        <fullName evidence="4">Caa(3)-type oxidase, subunit IV</fullName>
    </recommendedName>
</protein>
<proteinExistence type="predicted"/>
<evidence type="ECO:0000256" key="1">
    <source>
        <dbReference type="SAM" id="Phobius"/>
    </source>
</evidence>
<keyword evidence="1" id="KW-0472">Membrane</keyword>
<evidence type="ECO:0008006" key="4">
    <source>
        <dbReference type="Google" id="ProtNLM"/>
    </source>
</evidence>
<dbReference type="AlphaFoldDB" id="A0A9Q3YMZ2"/>
<keyword evidence="1" id="KW-0812">Transmembrane</keyword>
<comment type="caution">
    <text evidence="2">The sequence shown here is derived from an EMBL/GenBank/DDBJ whole genome shotgun (WGS) entry which is preliminary data.</text>
</comment>
<dbReference type="NCBIfam" id="TIGR02229">
    <property type="entry name" value="caa3_sub_IV"/>
    <property type="match status" value="1"/>
</dbReference>
<organism evidence="2 3">
    <name type="scientific">Alloalcanivorax marinus</name>
    <dbReference type="NCBI Taxonomy" id="1177169"/>
    <lineage>
        <taxon>Bacteria</taxon>
        <taxon>Pseudomonadati</taxon>
        <taxon>Pseudomonadota</taxon>
        <taxon>Gammaproteobacteria</taxon>
        <taxon>Oceanospirillales</taxon>
        <taxon>Alcanivoracaceae</taxon>
        <taxon>Alloalcanivorax</taxon>
    </lineage>
</organism>
<evidence type="ECO:0000313" key="3">
    <source>
        <dbReference type="Proteomes" id="UP001108027"/>
    </source>
</evidence>
<evidence type="ECO:0000313" key="2">
    <source>
        <dbReference type="EMBL" id="MCC4309287.1"/>
    </source>
</evidence>
<feature type="transmembrane region" description="Helical" evidence="1">
    <location>
        <begin position="70"/>
        <end position="92"/>
    </location>
</feature>
<dbReference type="EMBL" id="JAJGNA010000014">
    <property type="protein sequence ID" value="MCC4309287.1"/>
    <property type="molecule type" value="Genomic_DNA"/>
</dbReference>
<feature type="transmembrane region" description="Helical" evidence="1">
    <location>
        <begin position="44"/>
        <end position="63"/>
    </location>
</feature>
<dbReference type="Proteomes" id="UP001108027">
    <property type="component" value="Unassembled WGS sequence"/>
</dbReference>
<feature type="transmembrane region" description="Helical" evidence="1">
    <location>
        <begin position="18"/>
        <end position="38"/>
    </location>
</feature>
<keyword evidence="1" id="KW-1133">Transmembrane helix</keyword>
<dbReference type="InterPro" id="IPR011743">
    <property type="entry name" value="Caa3_sub_IV"/>
</dbReference>
<name>A0A9Q3YMZ2_9GAMM</name>